<dbReference type="NCBIfam" id="TIGR01428">
    <property type="entry name" value="HAD_type_II"/>
    <property type="match status" value="1"/>
</dbReference>
<name>A0A932EQ74_9BACT</name>
<reference evidence="2" key="1">
    <citation type="submission" date="2020-07" db="EMBL/GenBank/DDBJ databases">
        <title>Huge and variable diversity of episymbiotic CPR bacteria and DPANN archaea in groundwater ecosystems.</title>
        <authorList>
            <person name="He C.Y."/>
            <person name="Keren R."/>
            <person name="Whittaker M."/>
            <person name="Farag I.F."/>
            <person name="Doudna J."/>
            <person name="Cate J.H.D."/>
            <person name="Banfield J.F."/>
        </authorList>
    </citation>
    <scope>NUCLEOTIDE SEQUENCE</scope>
    <source>
        <strain evidence="2">NC_groundwater_580_Pr5_B-0.1um_64_19</strain>
    </source>
</reference>
<dbReference type="Gene3D" id="1.10.150.750">
    <property type="match status" value="1"/>
</dbReference>
<dbReference type="PANTHER" id="PTHR43316:SF9">
    <property type="entry name" value="ACID DEHALOGENASE, PUTATIVE (AFU_ORTHOLOGUE AFUA_6G14460)-RELATED"/>
    <property type="match status" value="1"/>
</dbReference>
<dbReference type="Pfam" id="PF00702">
    <property type="entry name" value="Hydrolase"/>
    <property type="match status" value="1"/>
</dbReference>
<proteinExistence type="predicted"/>
<evidence type="ECO:0000313" key="2">
    <source>
        <dbReference type="EMBL" id="MBI2679017.1"/>
    </source>
</evidence>
<dbReference type="NCBIfam" id="TIGR01493">
    <property type="entry name" value="HAD-SF-IA-v2"/>
    <property type="match status" value="1"/>
</dbReference>
<dbReference type="CDD" id="cd02588">
    <property type="entry name" value="HAD_L2-DEX"/>
    <property type="match status" value="1"/>
</dbReference>
<sequence>MTLDFSKFEVLTFDCYGTLIDWETGILGALRPLTAQHGKALSDAELLALYGELEARIEAGPYQRYREVLRGVVRGMGERLGFQATEAEMDSLPGSLGAWPPFPDTVAALRRLKTRYRLAIISNTDDGLFAQTAKRLEVPLDAVVTAEQAGSYKPAFHNFHMALERLGVAKEKVLHVGQSRHHDIAPSRALGIRNVLVVRRGRGAVLENAAQPDVEVPDLKTLADLAGV</sequence>
<gene>
    <name evidence="2" type="ORF">HYX28_09570</name>
</gene>
<dbReference type="SUPFAM" id="SSF56784">
    <property type="entry name" value="HAD-like"/>
    <property type="match status" value="1"/>
</dbReference>
<keyword evidence="1" id="KW-0378">Hydrolase</keyword>
<protein>
    <submittedName>
        <fullName evidence="2">Haloacid dehalogenase type II</fullName>
    </submittedName>
</protein>
<evidence type="ECO:0000313" key="3">
    <source>
        <dbReference type="Proteomes" id="UP000779809"/>
    </source>
</evidence>
<dbReference type="InterPro" id="IPR036412">
    <property type="entry name" value="HAD-like_sf"/>
</dbReference>
<dbReference type="Gene3D" id="3.40.50.1000">
    <property type="entry name" value="HAD superfamily/HAD-like"/>
    <property type="match status" value="1"/>
</dbReference>
<dbReference type="Proteomes" id="UP000779809">
    <property type="component" value="Unassembled WGS sequence"/>
</dbReference>
<dbReference type="EMBL" id="JACPNR010000011">
    <property type="protein sequence ID" value="MBI2679017.1"/>
    <property type="molecule type" value="Genomic_DNA"/>
</dbReference>
<comment type="caution">
    <text evidence="2">The sequence shown here is derived from an EMBL/GenBank/DDBJ whole genome shotgun (WGS) entry which is preliminary data.</text>
</comment>
<dbReference type="InterPro" id="IPR006328">
    <property type="entry name" value="2-HAD"/>
</dbReference>
<evidence type="ECO:0000256" key="1">
    <source>
        <dbReference type="ARBA" id="ARBA00022801"/>
    </source>
</evidence>
<dbReference type="GO" id="GO:0019120">
    <property type="term" value="F:hydrolase activity, acting on acid halide bonds, in C-halide compounds"/>
    <property type="evidence" value="ECO:0007669"/>
    <property type="project" value="InterPro"/>
</dbReference>
<dbReference type="PRINTS" id="PR00413">
    <property type="entry name" value="HADHALOGNASE"/>
</dbReference>
<dbReference type="NCBIfam" id="TIGR01549">
    <property type="entry name" value="HAD-SF-IA-v1"/>
    <property type="match status" value="1"/>
</dbReference>
<dbReference type="InterPro" id="IPR006439">
    <property type="entry name" value="HAD-SF_hydro_IA"/>
</dbReference>
<dbReference type="AlphaFoldDB" id="A0A932EQ74"/>
<dbReference type="InterPro" id="IPR051540">
    <property type="entry name" value="S-2-haloacid_dehalogenase"/>
</dbReference>
<accession>A0A932EQ74</accession>
<dbReference type="SFLD" id="SFLDS00003">
    <property type="entry name" value="Haloacid_Dehalogenase"/>
    <property type="match status" value="1"/>
</dbReference>
<dbReference type="SFLD" id="SFLDG01129">
    <property type="entry name" value="C1.5:_HAD__Beta-PGM__Phosphata"/>
    <property type="match status" value="1"/>
</dbReference>
<dbReference type="InterPro" id="IPR023214">
    <property type="entry name" value="HAD_sf"/>
</dbReference>
<dbReference type="PANTHER" id="PTHR43316">
    <property type="entry name" value="HYDROLASE, HALOACID DELAHOGENASE-RELATED"/>
    <property type="match status" value="1"/>
</dbReference>
<organism evidence="2 3">
    <name type="scientific">Candidatus Korobacter versatilis</name>
    <dbReference type="NCBI Taxonomy" id="658062"/>
    <lineage>
        <taxon>Bacteria</taxon>
        <taxon>Pseudomonadati</taxon>
        <taxon>Acidobacteriota</taxon>
        <taxon>Terriglobia</taxon>
        <taxon>Terriglobales</taxon>
        <taxon>Candidatus Korobacteraceae</taxon>
        <taxon>Candidatus Korobacter</taxon>
    </lineage>
</organism>